<name>A0A976X4V9_9LACO</name>
<dbReference type="Pfam" id="PF02826">
    <property type="entry name" value="2-Hacid_dh_C"/>
    <property type="match status" value="1"/>
</dbReference>
<dbReference type="InterPro" id="IPR006140">
    <property type="entry name" value="D-isomer_DH_NAD-bd"/>
</dbReference>
<dbReference type="GO" id="GO:0016616">
    <property type="term" value="F:oxidoreductase activity, acting on the CH-OH group of donors, NAD or NADP as acceptor"/>
    <property type="evidence" value="ECO:0007669"/>
    <property type="project" value="InterPro"/>
</dbReference>
<dbReference type="SUPFAM" id="SSF52283">
    <property type="entry name" value="Formate/glycerate dehydrogenase catalytic domain-like"/>
    <property type="match status" value="1"/>
</dbReference>
<feature type="domain" description="D-isomer specific 2-hydroxyacid dehydrogenase NAD-binding" evidence="3">
    <location>
        <begin position="116"/>
        <end position="282"/>
    </location>
</feature>
<dbReference type="EMBL" id="CP093360">
    <property type="protein sequence ID" value="UQS85996.1"/>
    <property type="molecule type" value="Genomic_DNA"/>
</dbReference>
<dbReference type="RefSeq" id="WP_260115804.1">
    <property type="nucleotide sequence ID" value="NZ_CP093360.1"/>
</dbReference>
<accession>A0A976X4V9</accession>
<keyword evidence="2" id="KW-0520">NAD</keyword>
<dbReference type="PANTHER" id="PTHR43333">
    <property type="entry name" value="2-HACID_DH_C DOMAIN-CONTAINING PROTEIN"/>
    <property type="match status" value="1"/>
</dbReference>
<keyword evidence="5" id="KW-1185">Reference proteome</keyword>
<gene>
    <name evidence="4" type="ORF">MOO44_01365</name>
</gene>
<dbReference type="GO" id="GO:0051287">
    <property type="term" value="F:NAD binding"/>
    <property type="evidence" value="ECO:0007669"/>
    <property type="project" value="InterPro"/>
</dbReference>
<evidence type="ECO:0000259" key="3">
    <source>
        <dbReference type="Pfam" id="PF02826"/>
    </source>
</evidence>
<dbReference type="SUPFAM" id="SSF51735">
    <property type="entry name" value="NAD(P)-binding Rossmann-fold domains"/>
    <property type="match status" value="1"/>
</dbReference>
<dbReference type="Proteomes" id="UP000831181">
    <property type="component" value="Plasmid p1unnamed"/>
</dbReference>
<keyword evidence="4" id="KW-0614">Plasmid</keyword>
<dbReference type="Gene3D" id="3.40.50.720">
    <property type="entry name" value="NAD(P)-binding Rossmann-like Domain"/>
    <property type="match status" value="2"/>
</dbReference>
<sequence>MNILVGAPNANFDIEKMEQKMVTHPGLTKEKLFFANQSISKADLKSIDILIGYDQKLLSAMLSDPDSNLKWIQSLSVGIDYYPLAEIKNRGVRLATVKGIHSEPIAETVTGMILNQFRNLSMITNLNRWEKPTNPFKILPNKTAVIYGTGAIGSRVAEILKVLNVNTIGINHSGHQAKFFDQTFTMDAVNDQIKNAEIIINSLPLMPATNKFFNQPYFEQFTRQPLFINVGRGGSVVTEDLINALNQHQLGGASLDVIDPEPFPSDSPLWKMDNVFISPHIASLFDQYGDQALDIFSKNLREYEYDGALLVNEVNLNR</sequence>
<evidence type="ECO:0000313" key="4">
    <source>
        <dbReference type="EMBL" id="UQS85996.1"/>
    </source>
</evidence>
<geneLocation type="plasmid" evidence="4 5">
    <name>p1unnamed</name>
</geneLocation>
<organism evidence="4 5">
    <name type="scientific">Nicoliella spurrieriana</name>
    <dbReference type="NCBI Taxonomy" id="2925830"/>
    <lineage>
        <taxon>Bacteria</taxon>
        <taxon>Bacillati</taxon>
        <taxon>Bacillota</taxon>
        <taxon>Bacilli</taxon>
        <taxon>Lactobacillales</taxon>
        <taxon>Lactobacillaceae</taxon>
        <taxon>Nicoliella</taxon>
    </lineage>
</organism>
<dbReference type="AlphaFoldDB" id="A0A976X4V9"/>
<dbReference type="InterPro" id="IPR036291">
    <property type="entry name" value="NAD(P)-bd_dom_sf"/>
</dbReference>
<keyword evidence="1" id="KW-0560">Oxidoreductase</keyword>
<evidence type="ECO:0000313" key="5">
    <source>
        <dbReference type="Proteomes" id="UP000831181"/>
    </source>
</evidence>
<reference evidence="4" key="1">
    <citation type="journal article" date="2022" name="Int. J. Syst. Evol. Microbiol.">
        <title>Apilactobacillus apisilvae sp. nov., Nicolia spurrieriana gen. nov. sp. nov., Bombilactobacillus folatiphilus sp. nov. and Bombilactobacillus thymidiniphilus sp. nov., four new lactic acid bacterial isolates from stingless bees Tetragonula carbonaria and Austroplebeia australis.</title>
        <authorList>
            <person name="Oliphant S.A."/>
            <person name="Watson-Haigh N.S."/>
            <person name="Sumby K.M."/>
            <person name="Gardner J."/>
            <person name="Groom S."/>
            <person name="Jiranek V."/>
        </authorList>
    </citation>
    <scope>NUCLEOTIDE SEQUENCE</scope>
    <source>
        <strain evidence="4">SGEP1_A5</strain>
    </source>
</reference>
<evidence type="ECO:0000256" key="2">
    <source>
        <dbReference type="ARBA" id="ARBA00023027"/>
    </source>
</evidence>
<dbReference type="KEGG" id="lbe:MOO44_01365"/>
<proteinExistence type="predicted"/>
<dbReference type="PANTHER" id="PTHR43333:SF1">
    <property type="entry name" value="D-ISOMER SPECIFIC 2-HYDROXYACID DEHYDROGENASE NAD-BINDING DOMAIN-CONTAINING PROTEIN"/>
    <property type="match status" value="1"/>
</dbReference>
<evidence type="ECO:0000256" key="1">
    <source>
        <dbReference type="ARBA" id="ARBA00023002"/>
    </source>
</evidence>
<protein>
    <submittedName>
        <fullName evidence="4">Hydroxyacid dehydrogenase</fullName>
    </submittedName>
</protein>